<dbReference type="InterPro" id="IPR001977">
    <property type="entry name" value="Depp_CoAkinase"/>
</dbReference>
<evidence type="ECO:0000256" key="2">
    <source>
        <dbReference type="ARBA" id="ARBA00022490"/>
    </source>
</evidence>
<keyword evidence="11" id="KW-1185">Reference proteome</keyword>
<comment type="pathway">
    <text evidence="8">Cofactor biosynthesis; coenzyme A biosynthesis; CoA from (R)-pantothenate: step 5/5.</text>
</comment>
<dbReference type="AlphaFoldDB" id="A0A1L7CLQ0"/>
<dbReference type="SUPFAM" id="SSF52540">
    <property type="entry name" value="P-loop containing nucleoside triphosphate hydrolases"/>
    <property type="match status" value="1"/>
</dbReference>
<proteinExistence type="inferred from homology"/>
<dbReference type="EMBL" id="CP009246">
    <property type="protein sequence ID" value="APT86738.1"/>
    <property type="molecule type" value="Genomic_DNA"/>
</dbReference>
<dbReference type="KEGG" id="cfc:CFLV_05745"/>
<keyword evidence="7 8" id="KW-0173">Coenzyme A biosynthesis</keyword>
<evidence type="ECO:0000256" key="1">
    <source>
        <dbReference type="ARBA" id="ARBA00009018"/>
    </source>
</evidence>
<protein>
    <recommendedName>
        <fullName evidence="8 9">Dephospho-CoA kinase</fullName>
        <ecNumber evidence="8 9">2.7.1.24</ecNumber>
    </recommendedName>
    <alternativeName>
        <fullName evidence="8">Dephosphocoenzyme A kinase</fullName>
    </alternativeName>
</protein>
<evidence type="ECO:0000256" key="9">
    <source>
        <dbReference type="NCBIfam" id="TIGR00152"/>
    </source>
</evidence>
<dbReference type="GO" id="GO:0004140">
    <property type="term" value="F:dephospho-CoA kinase activity"/>
    <property type="evidence" value="ECO:0007669"/>
    <property type="project" value="UniProtKB-UniRule"/>
</dbReference>
<dbReference type="RefSeq" id="WP_075729730.1">
    <property type="nucleotide sequence ID" value="NZ_BJNB01000046.1"/>
</dbReference>
<dbReference type="UniPathway" id="UPA00241">
    <property type="reaction ID" value="UER00356"/>
</dbReference>
<gene>
    <name evidence="8" type="primary">coaE</name>
    <name evidence="10" type="ORF">CFLV_05745</name>
</gene>
<keyword evidence="3 8" id="KW-0808">Transferase</keyword>
<dbReference type="EC" id="2.7.1.24" evidence="8 9"/>
<organism evidence="10 11">
    <name type="scientific">Corynebacterium flavescens</name>
    <dbReference type="NCBI Taxonomy" id="28028"/>
    <lineage>
        <taxon>Bacteria</taxon>
        <taxon>Bacillati</taxon>
        <taxon>Actinomycetota</taxon>
        <taxon>Actinomycetes</taxon>
        <taxon>Mycobacteriales</taxon>
        <taxon>Corynebacteriaceae</taxon>
        <taxon>Corynebacterium</taxon>
    </lineage>
</organism>
<dbReference type="PANTHER" id="PTHR10695">
    <property type="entry name" value="DEPHOSPHO-COA KINASE-RELATED"/>
    <property type="match status" value="1"/>
</dbReference>
<evidence type="ECO:0000313" key="10">
    <source>
        <dbReference type="EMBL" id="APT86738.1"/>
    </source>
</evidence>
<dbReference type="PROSITE" id="PS51219">
    <property type="entry name" value="DPCK"/>
    <property type="match status" value="1"/>
</dbReference>
<name>A0A1L7CLQ0_CORFL</name>
<evidence type="ECO:0000256" key="3">
    <source>
        <dbReference type="ARBA" id="ARBA00022679"/>
    </source>
</evidence>
<dbReference type="HAMAP" id="MF_00376">
    <property type="entry name" value="Dephospho_CoA_kinase"/>
    <property type="match status" value="1"/>
</dbReference>
<sequence length="200" mass="21387">MRLIGLTGGIGSGKSTVAALLAQHGWQVVDADAIAREIVKPGQPALARLVEAFGEDILAEDGTLRRSLLAQRAFADAEHTQVLNSITHPAIEEETQWRFAAARAAGEPYVVYDMPLLVDKGLHTGMDAVIVVDVDKDTRIARLVDSRGLDEADARARIAAQVSDEVRLGAADYVIDNNGTLSQLAPQVAEVAGAIEKRWA</sequence>
<reference evidence="10 11" key="1">
    <citation type="submission" date="2014-08" db="EMBL/GenBank/DDBJ databases">
        <title>Complete genome sequence of Corynebacterium flavescens OJ8(T)(=DSM 20296(T)), isolated from cheese.</title>
        <authorList>
            <person name="Ruckert C."/>
            <person name="Albersmeier A."/>
            <person name="Winkler A."/>
            <person name="Kalinowski J."/>
        </authorList>
    </citation>
    <scope>NUCLEOTIDE SEQUENCE [LARGE SCALE GENOMIC DNA]</scope>
    <source>
        <strain evidence="10 11">OJ8</strain>
    </source>
</reference>
<dbReference type="Proteomes" id="UP000185479">
    <property type="component" value="Chromosome"/>
</dbReference>
<evidence type="ECO:0000256" key="8">
    <source>
        <dbReference type="HAMAP-Rule" id="MF_00376"/>
    </source>
</evidence>
<dbReference type="NCBIfam" id="TIGR00152">
    <property type="entry name" value="dephospho-CoA kinase"/>
    <property type="match status" value="1"/>
</dbReference>
<dbReference type="FunFam" id="3.40.50.300:FF:000991">
    <property type="entry name" value="Dephospho-CoA kinase"/>
    <property type="match status" value="1"/>
</dbReference>
<evidence type="ECO:0000256" key="7">
    <source>
        <dbReference type="ARBA" id="ARBA00022993"/>
    </source>
</evidence>
<dbReference type="NCBIfam" id="NF002879">
    <property type="entry name" value="PRK03333.1"/>
    <property type="match status" value="1"/>
</dbReference>
<dbReference type="OrthoDB" id="9812943at2"/>
<keyword evidence="2 8" id="KW-0963">Cytoplasm</keyword>
<dbReference type="GO" id="GO:0015937">
    <property type="term" value="P:coenzyme A biosynthetic process"/>
    <property type="evidence" value="ECO:0007669"/>
    <property type="project" value="UniProtKB-UniRule"/>
</dbReference>
<evidence type="ECO:0000256" key="4">
    <source>
        <dbReference type="ARBA" id="ARBA00022741"/>
    </source>
</evidence>
<comment type="function">
    <text evidence="8">Catalyzes the phosphorylation of the 3'-hydroxyl group of dephosphocoenzyme A to form coenzyme A.</text>
</comment>
<evidence type="ECO:0000313" key="11">
    <source>
        <dbReference type="Proteomes" id="UP000185479"/>
    </source>
</evidence>
<keyword evidence="5 8" id="KW-0418">Kinase</keyword>
<evidence type="ECO:0000256" key="5">
    <source>
        <dbReference type="ARBA" id="ARBA00022777"/>
    </source>
</evidence>
<dbReference type="CDD" id="cd02022">
    <property type="entry name" value="DPCK"/>
    <property type="match status" value="1"/>
</dbReference>
<keyword evidence="4 8" id="KW-0547">Nucleotide-binding</keyword>
<accession>A0A1L7CLQ0</accession>
<dbReference type="GO" id="GO:0005524">
    <property type="term" value="F:ATP binding"/>
    <property type="evidence" value="ECO:0007669"/>
    <property type="project" value="UniProtKB-UniRule"/>
</dbReference>
<comment type="similarity">
    <text evidence="1 8">Belongs to the CoaE family.</text>
</comment>
<dbReference type="Pfam" id="PF01121">
    <property type="entry name" value="CoaE"/>
    <property type="match status" value="1"/>
</dbReference>
<dbReference type="GeneID" id="82880218"/>
<keyword evidence="6 8" id="KW-0067">ATP-binding</keyword>
<dbReference type="Gene3D" id="3.40.50.300">
    <property type="entry name" value="P-loop containing nucleotide triphosphate hydrolases"/>
    <property type="match status" value="1"/>
</dbReference>
<comment type="subcellular location">
    <subcellularLocation>
        <location evidence="8">Cytoplasm</location>
    </subcellularLocation>
</comment>
<comment type="catalytic activity">
    <reaction evidence="8">
        <text>3'-dephospho-CoA + ATP = ADP + CoA + H(+)</text>
        <dbReference type="Rhea" id="RHEA:18245"/>
        <dbReference type="ChEBI" id="CHEBI:15378"/>
        <dbReference type="ChEBI" id="CHEBI:30616"/>
        <dbReference type="ChEBI" id="CHEBI:57287"/>
        <dbReference type="ChEBI" id="CHEBI:57328"/>
        <dbReference type="ChEBI" id="CHEBI:456216"/>
        <dbReference type="EC" id="2.7.1.24"/>
    </reaction>
</comment>
<evidence type="ECO:0000256" key="6">
    <source>
        <dbReference type="ARBA" id="ARBA00022840"/>
    </source>
</evidence>
<feature type="binding site" evidence="8">
    <location>
        <begin position="11"/>
        <end position="16"/>
    </location>
    <ligand>
        <name>ATP</name>
        <dbReference type="ChEBI" id="CHEBI:30616"/>
    </ligand>
</feature>
<dbReference type="InterPro" id="IPR027417">
    <property type="entry name" value="P-loop_NTPase"/>
</dbReference>
<dbReference type="PANTHER" id="PTHR10695:SF46">
    <property type="entry name" value="BIFUNCTIONAL COENZYME A SYNTHASE-RELATED"/>
    <property type="match status" value="1"/>
</dbReference>
<dbReference type="STRING" id="28028.CFLV_05745"/>
<dbReference type="GO" id="GO:0005737">
    <property type="term" value="C:cytoplasm"/>
    <property type="evidence" value="ECO:0007669"/>
    <property type="project" value="UniProtKB-SubCell"/>
</dbReference>